<sequence>MCKLNLLLLNVIFLLAIPLLNGQNSSKSLFKKQLEISFLNTSLDEARFDKSYIPEDKLHYESIIDSEEEQIKKVLNHYIEGTANGEPERLKEAFHEDFNLYFVKNNDLEIWSGKHYISNVKQGIKNDRQGKILSIDYDGDAAMAKIEIKMPSRKLNFIDYLMLLKLEGKWKIIHKSFTKRQA</sequence>
<dbReference type="RefSeq" id="WP_167965220.1">
    <property type="nucleotide sequence ID" value="NZ_JAATJJ010000002.1"/>
</dbReference>
<evidence type="ECO:0008006" key="3">
    <source>
        <dbReference type="Google" id="ProtNLM"/>
    </source>
</evidence>
<accession>A0A846R2X8</accession>
<proteinExistence type="predicted"/>
<dbReference type="InterPro" id="IPR032710">
    <property type="entry name" value="NTF2-like_dom_sf"/>
</dbReference>
<dbReference type="Proteomes" id="UP000590442">
    <property type="component" value="Unassembled WGS sequence"/>
</dbReference>
<evidence type="ECO:0000313" key="1">
    <source>
        <dbReference type="EMBL" id="NJB72315.1"/>
    </source>
</evidence>
<comment type="caution">
    <text evidence="1">The sequence shown here is derived from an EMBL/GenBank/DDBJ whole genome shotgun (WGS) entry which is preliminary data.</text>
</comment>
<protein>
    <recommendedName>
        <fullName evidence="3">Lumazine-binding protein</fullName>
    </recommendedName>
</protein>
<keyword evidence="2" id="KW-1185">Reference proteome</keyword>
<organism evidence="1 2">
    <name type="scientific">Saonia flava</name>
    <dbReference type="NCBI Taxonomy" id="523696"/>
    <lineage>
        <taxon>Bacteria</taxon>
        <taxon>Pseudomonadati</taxon>
        <taxon>Bacteroidota</taxon>
        <taxon>Flavobacteriia</taxon>
        <taxon>Flavobacteriales</taxon>
        <taxon>Flavobacteriaceae</taxon>
        <taxon>Saonia</taxon>
    </lineage>
</organism>
<dbReference type="Pfam" id="PF12893">
    <property type="entry name" value="Lumazine_bd_2"/>
    <property type="match status" value="1"/>
</dbReference>
<dbReference type="Gene3D" id="3.10.450.50">
    <property type="match status" value="1"/>
</dbReference>
<reference evidence="1 2" key="1">
    <citation type="submission" date="2020-03" db="EMBL/GenBank/DDBJ databases">
        <title>Genomic Encyclopedia of Type Strains, Phase IV (KMG-IV): sequencing the most valuable type-strain genomes for metagenomic binning, comparative biology and taxonomic classification.</title>
        <authorList>
            <person name="Goeker M."/>
        </authorList>
    </citation>
    <scope>NUCLEOTIDE SEQUENCE [LARGE SCALE GENOMIC DNA]</scope>
    <source>
        <strain evidence="1 2">DSM 29762</strain>
    </source>
</reference>
<dbReference type="EMBL" id="JAATJJ010000002">
    <property type="protein sequence ID" value="NJB72315.1"/>
    <property type="molecule type" value="Genomic_DNA"/>
</dbReference>
<evidence type="ECO:0000313" key="2">
    <source>
        <dbReference type="Proteomes" id="UP000590442"/>
    </source>
</evidence>
<dbReference type="SUPFAM" id="SSF54427">
    <property type="entry name" value="NTF2-like"/>
    <property type="match status" value="1"/>
</dbReference>
<gene>
    <name evidence="1" type="ORF">GGR42_002806</name>
</gene>
<name>A0A846R2X8_9FLAO</name>
<dbReference type="InterPro" id="IPR039437">
    <property type="entry name" value="FrzH/put_lumazine-bd"/>
</dbReference>
<dbReference type="AlphaFoldDB" id="A0A846R2X8"/>